<sequence length="177" mass="20766">MKNKQYSQFIVPNWLKWIIGFVCLVFISCLVYGVFLYQDIQQQKKSGYASSQDTVLSNTELTKVNNIYTFSGAITYHVLFGETTGNDKKIVFLPLDDEDEDITIMDQSNIISLESIKSQWKEQCNHCKLIKISPAMVNNRPLWEVTYRDNSDRHVLDYLSMNDGSRYERFRFKKTFK</sequence>
<dbReference type="Gene3D" id="3.10.450.40">
    <property type="match status" value="2"/>
</dbReference>
<dbReference type="PROSITE" id="PS51257">
    <property type="entry name" value="PROKAR_LIPOPROTEIN"/>
    <property type="match status" value="1"/>
</dbReference>
<protein>
    <submittedName>
        <fullName evidence="3">DUF5590 domain-containing protein</fullName>
    </submittedName>
</protein>
<dbReference type="RefSeq" id="WP_390361844.1">
    <property type="nucleotide sequence ID" value="NZ_JBHTKJ010000023.1"/>
</dbReference>
<keyword evidence="1" id="KW-0812">Transmembrane</keyword>
<feature type="transmembrane region" description="Helical" evidence="1">
    <location>
        <begin position="14"/>
        <end position="37"/>
    </location>
</feature>
<dbReference type="InterPro" id="IPR046350">
    <property type="entry name" value="Cystatin_sf"/>
</dbReference>
<organism evidence="3 4">
    <name type="scientific">Virgibacillus byunsanensis</name>
    <dbReference type="NCBI Taxonomy" id="570945"/>
    <lineage>
        <taxon>Bacteria</taxon>
        <taxon>Bacillati</taxon>
        <taxon>Bacillota</taxon>
        <taxon>Bacilli</taxon>
        <taxon>Bacillales</taxon>
        <taxon>Bacillaceae</taxon>
        <taxon>Virgibacillus</taxon>
    </lineage>
</organism>
<evidence type="ECO:0000313" key="4">
    <source>
        <dbReference type="Proteomes" id="UP001597040"/>
    </source>
</evidence>
<accession>A0ABW3LL54</accession>
<comment type="caution">
    <text evidence="3">The sequence shown here is derived from an EMBL/GenBank/DDBJ whole genome shotgun (WGS) entry which is preliminary data.</text>
</comment>
<dbReference type="SUPFAM" id="SSF54403">
    <property type="entry name" value="Cystatin/monellin"/>
    <property type="match status" value="2"/>
</dbReference>
<evidence type="ECO:0000313" key="3">
    <source>
        <dbReference type="EMBL" id="MFD1038660.1"/>
    </source>
</evidence>
<dbReference type="Proteomes" id="UP001597040">
    <property type="component" value="Unassembled WGS sequence"/>
</dbReference>
<keyword evidence="1" id="KW-1133">Transmembrane helix</keyword>
<dbReference type="Pfam" id="PF17881">
    <property type="entry name" value="TseB"/>
    <property type="match status" value="1"/>
</dbReference>
<name>A0ABW3LL54_9BACI</name>
<evidence type="ECO:0000256" key="1">
    <source>
        <dbReference type="SAM" id="Phobius"/>
    </source>
</evidence>
<keyword evidence="4" id="KW-1185">Reference proteome</keyword>
<evidence type="ECO:0000259" key="2">
    <source>
        <dbReference type="Pfam" id="PF17881"/>
    </source>
</evidence>
<reference evidence="4" key="1">
    <citation type="journal article" date="2019" name="Int. J. Syst. Evol. Microbiol.">
        <title>The Global Catalogue of Microorganisms (GCM) 10K type strain sequencing project: providing services to taxonomists for standard genome sequencing and annotation.</title>
        <authorList>
            <consortium name="The Broad Institute Genomics Platform"/>
            <consortium name="The Broad Institute Genome Sequencing Center for Infectious Disease"/>
            <person name="Wu L."/>
            <person name="Ma J."/>
        </authorList>
    </citation>
    <scope>NUCLEOTIDE SEQUENCE [LARGE SCALE GENOMIC DNA]</scope>
    <source>
        <strain evidence="4">CCUG 56754</strain>
    </source>
</reference>
<dbReference type="InterPro" id="IPR041401">
    <property type="entry name" value="TseB-like_dom"/>
</dbReference>
<dbReference type="EMBL" id="JBHTKJ010000023">
    <property type="protein sequence ID" value="MFD1038660.1"/>
    <property type="molecule type" value="Genomic_DNA"/>
</dbReference>
<keyword evidence="1" id="KW-0472">Membrane</keyword>
<proteinExistence type="predicted"/>
<gene>
    <name evidence="3" type="ORF">ACFQ3N_09690</name>
</gene>
<feature type="domain" description="Cell wall elongation regulator TseB-like" evidence="2">
    <location>
        <begin position="55"/>
        <end position="94"/>
    </location>
</feature>